<gene>
    <name evidence="5" type="primary">lldR_1</name>
    <name evidence="5" type="ORF">SPACI_006290</name>
</gene>
<dbReference type="SMART" id="SM00345">
    <property type="entry name" value="HTH_GNTR"/>
    <property type="match status" value="1"/>
</dbReference>
<dbReference type="Proteomes" id="UP000216052">
    <property type="component" value="Chromosome"/>
</dbReference>
<evidence type="ECO:0000256" key="2">
    <source>
        <dbReference type="ARBA" id="ARBA00023125"/>
    </source>
</evidence>
<dbReference type="RefSeq" id="WP_373657586.1">
    <property type="nucleotide sequence ID" value="NZ_CP155571.1"/>
</dbReference>
<dbReference type="Gene3D" id="1.10.10.10">
    <property type="entry name" value="Winged helix-like DNA-binding domain superfamily/Winged helix DNA-binding domain"/>
    <property type="match status" value="1"/>
</dbReference>
<dbReference type="InterPro" id="IPR008920">
    <property type="entry name" value="TF_FadR/GntR_C"/>
</dbReference>
<protein>
    <submittedName>
        <fullName evidence="5">L-lactate dehydrogenase operon regulatory protein</fullName>
    </submittedName>
</protein>
<evidence type="ECO:0000256" key="1">
    <source>
        <dbReference type="ARBA" id="ARBA00023015"/>
    </source>
</evidence>
<feature type="domain" description="HTH gntR-type" evidence="4">
    <location>
        <begin position="18"/>
        <end position="86"/>
    </location>
</feature>
<reference evidence="5" key="1">
    <citation type="submission" date="2024-05" db="EMBL/GenBank/DDBJ databases">
        <title>Isolation and characterization of Sporomusa carbonis sp. nov., a carboxydotrophic hydrogenogen in the genus of Sporomusa isolated from a charcoal burning pile.</title>
        <authorList>
            <person name="Boeer T."/>
            <person name="Rosenbaum F."/>
            <person name="Eysell L."/>
            <person name="Mueller V."/>
            <person name="Daniel R."/>
            <person name="Poehlein A."/>
        </authorList>
    </citation>
    <scope>NUCLEOTIDE SEQUENCE [LARGE SCALE GENOMIC DNA]</scope>
    <source>
        <strain evidence="5">DSM 3132</strain>
    </source>
</reference>
<dbReference type="EMBL" id="CP155571">
    <property type="protein sequence ID" value="XFO70630.1"/>
    <property type="molecule type" value="Genomic_DNA"/>
</dbReference>
<evidence type="ECO:0000259" key="4">
    <source>
        <dbReference type="PROSITE" id="PS50949"/>
    </source>
</evidence>
<dbReference type="SMART" id="SM00895">
    <property type="entry name" value="FCD"/>
    <property type="match status" value="1"/>
</dbReference>
<evidence type="ECO:0000313" key="6">
    <source>
        <dbReference type="Proteomes" id="UP000216052"/>
    </source>
</evidence>
<name>A0ABZ3IXX1_SPOA4</name>
<dbReference type="Gene3D" id="1.20.120.530">
    <property type="entry name" value="GntR ligand-binding domain-like"/>
    <property type="match status" value="1"/>
</dbReference>
<dbReference type="Pfam" id="PF00392">
    <property type="entry name" value="GntR"/>
    <property type="match status" value="1"/>
</dbReference>
<dbReference type="InterPro" id="IPR036388">
    <property type="entry name" value="WH-like_DNA-bd_sf"/>
</dbReference>
<dbReference type="PANTHER" id="PTHR43537">
    <property type="entry name" value="TRANSCRIPTIONAL REGULATOR, GNTR FAMILY"/>
    <property type="match status" value="1"/>
</dbReference>
<dbReference type="InterPro" id="IPR011711">
    <property type="entry name" value="GntR_C"/>
</dbReference>
<proteinExistence type="predicted"/>
<dbReference type="PANTHER" id="PTHR43537:SF5">
    <property type="entry name" value="UXU OPERON TRANSCRIPTIONAL REGULATOR"/>
    <property type="match status" value="1"/>
</dbReference>
<dbReference type="SUPFAM" id="SSF46785">
    <property type="entry name" value="Winged helix' DNA-binding domain"/>
    <property type="match status" value="1"/>
</dbReference>
<dbReference type="InterPro" id="IPR000524">
    <property type="entry name" value="Tscrpt_reg_HTH_GntR"/>
</dbReference>
<organism evidence="5 6">
    <name type="scientific">Sporomusa acidovorans (strain ATCC 49682 / DSM 3132 / Mol)</name>
    <dbReference type="NCBI Taxonomy" id="1123286"/>
    <lineage>
        <taxon>Bacteria</taxon>
        <taxon>Bacillati</taxon>
        <taxon>Bacillota</taxon>
        <taxon>Negativicutes</taxon>
        <taxon>Selenomonadales</taxon>
        <taxon>Sporomusaceae</taxon>
        <taxon>Sporomusa</taxon>
    </lineage>
</organism>
<dbReference type="SUPFAM" id="SSF48008">
    <property type="entry name" value="GntR ligand-binding domain-like"/>
    <property type="match status" value="1"/>
</dbReference>
<evidence type="ECO:0000313" key="5">
    <source>
        <dbReference type="EMBL" id="XFO70630.1"/>
    </source>
</evidence>
<dbReference type="PROSITE" id="PS50949">
    <property type="entry name" value="HTH_GNTR"/>
    <property type="match status" value="1"/>
</dbReference>
<dbReference type="InterPro" id="IPR036390">
    <property type="entry name" value="WH_DNA-bd_sf"/>
</dbReference>
<keyword evidence="1" id="KW-0805">Transcription regulation</keyword>
<accession>A0ABZ3IXX1</accession>
<keyword evidence="6" id="KW-1185">Reference proteome</keyword>
<keyword evidence="3" id="KW-0804">Transcription</keyword>
<dbReference type="Pfam" id="PF07729">
    <property type="entry name" value="FCD"/>
    <property type="match status" value="1"/>
</dbReference>
<evidence type="ECO:0000256" key="3">
    <source>
        <dbReference type="ARBA" id="ARBA00023163"/>
    </source>
</evidence>
<sequence>MEEIFMRHSKKTMDKSSDNLYRQIVDDIKDAIREGRLQAGDVLPSERELAQYYDISRVPVREALKILEFLGAVEQVRGKGVFVKKIKMRHVLDHIDFMIEDPMLALLDLFEAREAIEIQAVHLAAERRTADDIEAMEAAVTEMKINIDMGKEVNVASVKFHNAVIESAHNLVLTKINGYLSDLLRLSRHYSLKNPGRHEVALNYHQQILQAIVKQDARSAVDLMREHLAVARKVIQTQLKS</sequence>
<dbReference type="PRINTS" id="PR00035">
    <property type="entry name" value="HTHGNTR"/>
</dbReference>
<dbReference type="CDD" id="cd07377">
    <property type="entry name" value="WHTH_GntR"/>
    <property type="match status" value="1"/>
</dbReference>
<keyword evidence="2" id="KW-0238">DNA-binding</keyword>